<geneLocation type="plasmid" evidence="1 2">
    <name>unnamed3</name>
</geneLocation>
<dbReference type="EMBL" id="CP060827">
    <property type="protein sequence ID" value="QNP67952.1"/>
    <property type="molecule type" value="Genomic_DNA"/>
</dbReference>
<organism evidence="1 2">
    <name type="scientific">Streptomyces genisteinicus</name>
    <dbReference type="NCBI Taxonomy" id="2768068"/>
    <lineage>
        <taxon>Bacteria</taxon>
        <taxon>Bacillati</taxon>
        <taxon>Actinomycetota</taxon>
        <taxon>Actinomycetes</taxon>
        <taxon>Kitasatosporales</taxon>
        <taxon>Streptomycetaceae</taxon>
        <taxon>Streptomyces</taxon>
    </lineage>
</organism>
<evidence type="ECO:0000313" key="2">
    <source>
        <dbReference type="Proteomes" id="UP000516230"/>
    </source>
</evidence>
<accession>A0A7H0I586</accession>
<protein>
    <submittedName>
        <fullName evidence="1">Uncharacterized protein</fullName>
    </submittedName>
</protein>
<dbReference type="AlphaFoldDB" id="A0A7H0I586"/>
<keyword evidence="1" id="KW-0614">Plasmid</keyword>
<keyword evidence="2" id="KW-1185">Reference proteome</keyword>
<dbReference type="KEGG" id="sgj:IAG43_33850"/>
<name>A0A7H0I586_9ACTN</name>
<sequence length="89" mass="10055">MIYTLVCDWADITTSLMDNRFAVVTEADSYEEAQQKAARAILARFPEATEFETEDSLWESETGAVTLLALYGDRTADLVDRTEYDILHA</sequence>
<reference evidence="1 2" key="1">
    <citation type="submission" date="2020-08" db="EMBL/GenBank/DDBJ databases">
        <title>A novel species.</title>
        <authorList>
            <person name="Gao J."/>
        </authorList>
    </citation>
    <scope>NUCLEOTIDE SEQUENCE [LARGE SCALE GENOMIC DNA]</scope>
    <source>
        <strain evidence="1 2">CRPJ-33</strain>
        <plasmid evidence="1 2">unnamed3</plasmid>
    </source>
</reference>
<dbReference type="RefSeq" id="WP_187744995.1">
    <property type="nucleotide sequence ID" value="NZ_CP060827.1"/>
</dbReference>
<evidence type="ECO:0000313" key="1">
    <source>
        <dbReference type="EMBL" id="QNP67952.1"/>
    </source>
</evidence>
<gene>
    <name evidence="1" type="ORF">IAG43_33850</name>
</gene>
<proteinExistence type="predicted"/>
<dbReference type="Proteomes" id="UP000516230">
    <property type="component" value="Plasmid unnamed3"/>
</dbReference>